<evidence type="ECO:0000256" key="1">
    <source>
        <dbReference type="ARBA" id="ARBA00022679"/>
    </source>
</evidence>
<keyword evidence="1 4" id="KW-0808">Transferase</keyword>
<dbReference type="CDD" id="cd04301">
    <property type="entry name" value="NAT_SF"/>
    <property type="match status" value="1"/>
</dbReference>
<dbReference type="SUPFAM" id="SSF55729">
    <property type="entry name" value="Acyl-CoA N-acyltransferases (Nat)"/>
    <property type="match status" value="1"/>
</dbReference>
<keyword evidence="2" id="KW-0012">Acyltransferase</keyword>
<dbReference type="Proteomes" id="UP000288028">
    <property type="component" value="Unassembled WGS sequence"/>
</dbReference>
<accession>A0A430ANY4</accession>
<evidence type="ECO:0000256" key="2">
    <source>
        <dbReference type="ARBA" id="ARBA00023315"/>
    </source>
</evidence>
<dbReference type="PANTHER" id="PTHR43800">
    <property type="entry name" value="PEPTIDYL-LYSINE N-ACETYLTRANSFERASE YJAB"/>
    <property type="match status" value="1"/>
</dbReference>
<dbReference type="PROSITE" id="PS51186">
    <property type="entry name" value="GNAT"/>
    <property type="match status" value="1"/>
</dbReference>
<comment type="caution">
    <text evidence="4">The sequence shown here is derived from an EMBL/GenBank/DDBJ whole genome shotgun (WGS) entry which is preliminary data.</text>
</comment>
<protein>
    <submittedName>
        <fullName evidence="4">GNAT family N-acetyltransferase</fullName>
    </submittedName>
</protein>
<dbReference type="Pfam" id="PF13673">
    <property type="entry name" value="Acetyltransf_10"/>
    <property type="match status" value="1"/>
</dbReference>
<keyword evidence="5" id="KW-1185">Reference proteome</keyword>
<sequence>MIEKLDLITKEELEEIATIWLESNKEAHEFVDHSYWDDNYEMVKEMFPQADIYVYRDNEKIIGFMGISEDYIAGIFIKSAYRGAGIGKLFIQAAKENYPSLELSVYQKNESAYQFYLKQGFVIKQEQLEEENNEIEYIMSWNA</sequence>
<dbReference type="Gene3D" id="3.40.630.30">
    <property type="match status" value="1"/>
</dbReference>
<dbReference type="RefSeq" id="WP_126796543.1">
    <property type="nucleotide sequence ID" value="NZ_CP060720.1"/>
</dbReference>
<evidence type="ECO:0000313" key="5">
    <source>
        <dbReference type="Proteomes" id="UP000288028"/>
    </source>
</evidence>
<dbReference type="GeneID" id="95581583"/>
<proteinExistence type="predicted"/>
<organism evidence="4 5">
    <name type="scientific">Vagococcus carniphilus</name>
    <dbReference type="NCBI Taxonomy" id="218144"/>
    <lineage>
        <taxon>Bacteria</taxon>
        <taxon>Bacillati</taxon>
        <taxon>Bacillota</taxon>
        <taxon>Bacilli</taxon>
        <taxon>Lactobacillales</taxon>
        <taxon>Enterococcaceae</taxon>
        <taxon>Vagococcus</taxon>
    </lineage>
</organism>
<evidence type="ECO:0000313" key="4">
    <source>
        <dbReference type="EMBL" id="RSU09614.1"/>
    </source>
</evidence>
<dbReference type="EMBL" id="NGKB01000023">
    <property type="protein sequence ID" value="RSU09614.1"/>
    <property type="molecule type" value="Genomic_DNA"/>
</dbReference>
<dbReference type="AlphaFoldDB" id="A0A430ANY4"/>
<evidence type="ECO:0000259" key="3">
    <source>
        <dbReference type="PROSITE" id="PS51186"/>
    </source>
</evidence>
<name>A0A430ANY4_9ENTE</name>
<dbReference type="PANTHER" id="PTHR43800:SF1">
    <property type="entry name" value="PEPTIDYL-LYSINE N-ACETYLTRANSFERASE YJAB"/>
    <property type="match status" value="1"/>
</dbReference>
<dbReference type="GO" id="GO:0016747">
    <property type="term" value="F:acyltransferase activity, transferring groups other than amino-acyl groups"/>
    <property type="evidence" value="ECO:0007669"/>
    <property type="project" value="InterPro"/>
</dbReference>
<dbReference type="OrthoDB" id="9789605at2"/>
<gene>
    <name evidence="4" type="ORF">CBF28_14785</name>
</gene>
<feature type="domain" description="N-acetyltransferase" evidence="3">
    <location>
        <begin position="3"/>
        <end position="143"/>
    </location>
</feature>
<dbReference type="InterPro" id="IPR000182">
    <property type="entry name" value="GNAT_dom"/>
</dbReference>
<dbReference type="InterPro" id="IPR016181">
    <property type="entry name" value="Acyl_CoA_acyltransferase"/>
</dbReference>
<reference evidence="4 5" key="1">
    <citation type="submission" date="2017-05" db="EMBL/GenBank/DDBJ databases">
        <title>Vagococcus spp. assemblies.</title>
        <authorList>
            <person name="Gulvik C.A."/>
        </authorList>
    </citation>
    <scope>NUCLEOTIDE SEQUENCE [LARGE SCALE GENOMIC DNA]</scope>
    <source>
        <strain evidence="4 5">SS1714</strain>
    </source>
</reference>